<reference evidence="1 2" key="1">
    <citation type="submission" date="2013-01" db="EMBL/GenBank/DDBJ databases">
        <authorList>
            <person name="Harkins D.M."/>
            <person name="Durkin A.S."/>
            <person name="Brinkac L.M."/>
            <person name="Haft D.H."/>
            <person name="Selengut J.D."/>
            <person name="Sanka R."/>
            <person name="DePew J."/>
            <person name="Purushe J."/>
            <person name="Tulsiani S.M."/>
            <person name="Graham G.C."/>
            <person name="Burns M.-A."/>
            <person name="Dohnt M.F."/>
            <person name="Smythe L.D."/>
            <person name="McKay D.B."/>
            <person name="Craig S.B."/>
            <person name="Vinetz J.M."/>
            <person name="Sutton G.G."/>
            <person name="Nierman W.C."/>
            <person name="Fouts D.E."/>
        </authorList>
    </citation>
    <scope>NUCLEOTIDE SEQUENCE [LARGE SCALE GENOMIC DNA]</scope>
    <source>
        <strain evidence="1 2">LT2116</strain>
    </source>
</reference>
<accession>M3GUZ2</accession>
<organism evidence="1 2">
    <name type="scientific">Leptospira weilii serovar Topaz str. LT2116</name>
    <dbReference type="NCBI Taxonomy" id="1088540"/>
    <lineage>
        <taxon>Bacteria</taxon>
        <taxon>Pseudomonadati</taxon>
        <taxon>Spirochaetota</taxon>
        <taxon>Spirochaetia</taxon>
        <taxon>Leptospirales</taxon>
        <taxon>Leptospiraceae</taxon>
        <taxon>Leptospira</taxon>
    </lineage>
</organism>
<gene>
    <name evidence="1" type="ORF">LEP1GSC188_3919</name>
</gene>
<sequence length="62" mass="7245">MKESSLLLFPLICSKNLTSFDSFLFLSIFLLRMETFVNDSNETTCYKDLFRNGESVPHVFEE</sequence>
<proteinExistence type="predicted"/>
<name>M3GUZ2_9LEPT</name>
<comment type="caution">
    <text evidence="1">The sequence shown here is derived from an EMBL/GenBank/DDBJ whole genome shotgun (WGS) entry which is preliminary data.</text>
</comment>
<dbReference type="AlphaFoldDB" id="M3GUZ2"/>
<dbReference type="Proteomes" id="UP000011770">
    <property type="component" value="Unassembled WGS sequence"/>
</dbReference>
<protein>
    <submittedName>
        <fullName evidence="1">Uncharacterized protein</fullName>
    </submittedName>
</protein>
<evidence type="ECO:0000313" key="2">
    <source>
        <dbReference type="Proteomes" id="UP000011770"/>
    </source>
</evidence>
<dbReference type="EMBL" id="AHOR02000047">
    <property type="protein sequence ID" value="EMF80686.1"/>
    <property type="molecule type" value="Genomic_DNA"/>
</dbReference>
<evidence type="ECO:0000313" key="1">
    <source>
        <dbReference type="EMBL" id="EMF80686.1"/>
    </source>
</evidence>